<dbReference type="Gene3D" id="3.40.850.10">
    <property type="entry name" value="Kinesin motor domain"/>
    <property type="match status" value="1"/>
</dbReference>
<dbReference type="InterPro" id="IPR027640">
    <property type="entry name" value="Kinesin-like_fam"/>
</dbReference>
<evidence type="ECO:0000256" key="1">
    <source>
        <dbReference type="ARBA" id="ARBA00023175"/>
    </source>
</evidence>
<dbReference type="PANTHER" id="PTHR47972">
    <property type="entry name" value="KINESIN-LIKE PROTEIN KLP-3"/>
    <property type="match status" value="1"/>
</dbReference>
<proteinExistence type="inferred from homology"/>
<dbReference type="InterPro" id="IPR027417">
    <property type="entry name" value="P-loop_NTPase"/>
</dbReference>
<dbReference type="GO" id="GO:0015630">
    <property type="term" value="C:microtubule cytoskeleton"/>
    <property type="evidence" value="ECO:0007669"/>
    <property type="project" value="TreeGrafter"/>
</dbReference>
<dbReference type="PANTHER" id="PTHR47972:SF22">
    <property type="entry name" value="KINESIN-LIKE PROTEIN KIN-14A-RELATED"/>
    <property type="match status" value="1"/>
</dbReference>
<feature type="transmembrane region" description="Helical" evidence="3">
    <location>
        <begin position="126"/>
        <end position="146"/>
    </location>
</feature>
<evidence type="ECO:0000313" key="6">
    <source>
        <dbReference type="Proteomes" id="UP001386955"/>
    </source>
</evidence>
<keyword evidence="2" id="KW-0067">ATP-binding</keyword>
<name>A0AAN9XFT7_PSOTE</name>
<dbReference type="Proteomes" id="UP001386955">
    <property type="component" value="Unassembled WGS sequence"/>
</dbReference>
<evidence type="ECO:0000259" key="4">
    <source>
        <dbReference type="PROSITE" id="PS50067"/>
    </source>
</evidence>
<dbReference type="InterPro" id="IPR036961">
    <property type="entry name" value="Kinesin_motor_dom_sf"/>
</dbReference>
<dbReference type="EMBL" id="JAYMYS010000006">
    <property type="protein sequence ID" value="KAK7390567.1"/>
    <property type="molecule type" value="Genomic_DNA"/>
</dbReference>
<feature type="transmembrane region" description="Helical" evidence="3">
    <location>
        <begin position="86"/>
        <end position="106"/>
    </location>
</feature>
<dbReference type="GO" id="GO:0007018">
    <property type="term" value="P:microtubule-based movement"/>
    <property type="evidence" value="ECO:0007669"/>
    <property type="project" value="InterPro"/>
</dbReference>
<dbReference type="SUPFAM" id="SSF52540">
    <property type="entry name" value="P-loop containing nucleoside triphosphate hydrolases"/>
    <property type="match status" value="1"/>
</dbReference>
<dbReference type="GO" id="GO:0005524">
    <property type="term" value="F:ATP binding"/>
    <property type="evidence" value="ECO:0007669"/>
    <property type="project" value="UniProtKB-UniRule"/>
</dbReference>
<feature type="domain" description="Kinesin motor" evidence="4">
    <location>
        <begin position="265"/>
        <end position="419"/>
    </location>
</feature>
<organism evidence="5 6">
    <name type="scientific">Psophocarpus tetragonolobus</name>
    <name type="common">Winged bean</name>
    <name type="synonym">Dolichos tetragonolobus</name>
    <dbReference type="NCBI Taxonomy" id="3891"/>
    <lineage>
        <taxon>Eukaryota</taxon>
        <taxon>Viridiplantae</taxon>
        <taxon>Streptophyta</taxon>
        <taxon>Embryophyta</taxon>
        <taxon>Tracheophyta</taxon>
        <taxon>Spermatophyta</taxon>
        <taxon>Magnoliopsida</taxon>
        <taxon>eudicotyledons</taxon>
        <taxon>Gunneridae</taxon>
        <taxon>Pentapetalae</taxon>
        <taxon>rosids</taxon>
        <taxon>fabids</taxon>
        <taxon>Fabales</taxon>
        <taxon>Fabaceae</taxon>
        <taxon>Papilionoideae</taxon>
        <taxon>50 kb inversion clade</taxon>
        <taxon>NPAAA clade</taxon>
        <taxon>indigoferoid/millettioid clade</taxon>
        <taxon>Phaseoleae</taxon>
        <taxon>Psophocarpus</taxon>
    </lineage>
</organism>
<dbReference type="GO" id="GO:0003777">
    <property type="term" value="F:microtubule motor activity"/>
    <property type="evidence" value="ECO:0007669"/>
    <property type="project" value="InterPro"/>
</dbReference>
<reference evidence="5 6" key="1">
    <citation type="submission" date="2024-01" db="EMBL/GenBank/DDBJ databases">
        <title>The genomes of 5 underutilized Papilionoideae crops provide insights into root nodulation and disease resistanc.</title>
        <authorList>
            <person name="Jiang F."/>
        </authorList>
    </citation>
    <scope>NUCLEOTIDE SEQUENCE [LARGE SCALE GENOMIC DNA]</scope>
    <source>
        <strain evidence="5">DUOXIRENSHENG_FW03</strain>
        <tissue evidence="5">Leaves</tissue>
    </source>
</reference>
<feature type="transmembrane region" description="Helical" evidence="3">
    <location>
        <begin position="158"/>
        <end position="181"/>
    </location>
</feature>
<gene>
    <name evidence="5" type="ORF">VNO78_25876</name>
</gene>
<evidence type="ECO:0000256" key="2">
    <source>
        <dbReference type="PROSITE-ProRule" id="PRU00283"/>
    </source>
</evidence>
<keyword evidence="3" id="KW-0812">Transmembrane</keyword>
<keyword evidence="3" id="KW-1133">Transmembrane helix</keyword>
<dbReference type="SMART" id="SM00129">
    <property type="entry name" value="KISc"/>
    <property type="match status" value="1"/>
</dbReference>
<keyword evidence="6" id="KW-1185">Reference proteome</keyword>
<sequence>MSEQKNRWSWDVAGFDTWKSFPPSPPAEVENGDRKPTAPLLRPCSILASSVLPQHKHSCFRGFRFSSVAGVSNDDLLRRFGSCDVVAMWFVLWYTLLFVLPIRKVFQWFSLLFRCCVSVVFASVPLLVFATTTFYVVSALCGLYFVGSSFCSSNSETVSVVFAFAPLLVFATTTFSLVSVVRCGLYIVRVVSECELERKGSTRRFCGEDDKMSCIRYFAQLAKEDYLQLRQEASELQEYSNAKLDRVTRYLGVLADETRQLDQVALETEARISPLVPSVAEFPDDYAVLVNTCDESLSNAKKNFEFDRVYGPHVGQAELFSDVQPLVQSALDGHNVSIFAYGQTHFGKTYTMTMDLLLETGKYTPKLSMGAPEYVVELLQEKVDNPLDFSAVLKTTLQTRENDLSKIRAMALSLYAANP</sequence>
<evidence type="ECO:0000256" key="3">
    <source>
        <dbReference type="SAM" id="Phobius"/>
    </source>
</evidence>
<dbReference type="AlphaFoldDB" id="A0AAN9XFT7"/>
<dbReference type="PROSITE" id="PS50067">
    <property type="entry name" value="KINESIN_MOTOR_2"/>
    <property type="match status" value="1"/>
</dbReference>
<keyword evidence="3" id="KW-0472">Membrane</keyword>
<comment type="similarity">
    <text evidence="2">Belongs to the TRAFAC class myosin-kinesin ATPase superfamily. Kinesin family.</text>
</comment>
<keyword evidence="1 2" id="KW-0505">Motor protein</keyword>
<protein>
    <recommendedName>
        <fullName evidence="4">Kinesin motor domain-containing protein</fullName>
    </recommendedName>
</protein>
<evidence type="ECO:0000313" key="5">
    <source>
        <dbReference type="EMBL" id="KAK7390567.1"/>
    </source>
</evidence>
<keyword evidence="2" id="KW-0547">Nucleotide-binding</keyword>
<dbReference type="GO" id="GO:0008017">
    <property type="term" value="F:microtubule binding"/>
    <property type="evidence" value="ECO:0007669"/>
    <property type="project" value="InterPro"/>
</dbReference>
<dbReference type="Pfam" id="PF00225">
    <property type="entry name" value="Kinesin"/>
    <property type="match status" value="1"/>
</dbReference>
<comment type="caution">
    <text evidence="5">The sequence shown here is derived from an EMBL/GenBank/DDBJ whole genome shotgun (WGS) entry which is preliminary data.</text>
</comment>
<dbReference type="InterPro" id="IPR001752">
    <property type="entry name" value="Kinesin_motor_dom"/>
</dbReference>
<accession>A0AAN9XFT7</accession>
<feature type="binding site" evidence="2">
    <location>
        <begin position="342"/>
        <end position="349"/>
    </location>
    <ligand>
        <name>ATP</name>
        <dbReference type="ChEBI" id="CHEBI:30616"/>
    </ligand>
</feature>